<evidence type="ECO:0000256" key="1">
    <source>
        <dbReference type="ARBA" id="ARBA00022741"/>
    </source>
</evidence>
<evidence type="ECO:0000259" key="4">
    <source>
        <dbReference type="Pfam" id="PF13614"/>
    </source>
</evidence>
<dbReference type="InterPro" id="IPR027417">
    <property type="entry name" value="P-loop_NTPase"/>
</dbReference>
<dbReference type="CDD" id="cd02038">
    <property type="entry name" value="FlhG-like"/>
    <property type="match status" value="1"/>
</dbReference>
<dbReference type="PANTHER" id="PTHR43384:SF4">
    <property type="entry name" value="CELLULOSE BIOSYNTHESIS PROTEIN BCSQ-RELATED"/>
    <property type="match status" value="1"/>
</dbReference>
<reference evidence="5" key="1">
    <citation type="submission" date="2022-04" db="EMBL/GenBank/DDBJ databases">
        <title>Desulfatitalea alkaliphila sp. nov., a novel anaerobic sulfate-reducing bacterium isolated from terrestrial mud volcano, Taman Peninsula, Russia.</title>
        <authorList>
            <person name="Khomyakova M.A."/>
            <person name="Merkel A.Y."/>
            <person name="Slobodkin A.I."/>
        </authorList>
    </citation>
    <scope>NUCLEOTIDE SEQUENCE</scope>
    <source>
        <strain evidence="5">M08but</strain>
    </source>
</reference>
<sequence length="298" mass="32927">MHCSDASNSKVIRLDSRKPAWTPSTEEPPTERRQRFPKIIAITSGKGGVGKTNIVANLGYTLRRFGKKVLIFDADLGLGNLDVLLGLTPRYNLSHVVRGEKQLAEVVVTGPGGIRILPAASGIQDLTALTMEERQRVFGQLEAYIQDFDIMLIDTAAGISSNVLYFNINADEILLVATPEPTSITDAYAMMKVLSVKYGTDHFKLLVNAAATDQEAEEVYRQLNLVADRFLNISMEYYGCILTDEQVRKGVRRQKAVTEMAPLSKASRNFAALARKIAAAPHSARSGRMRQWNMTELP</sequence>
<evidence type="ECO:0000313" key="5">
    <source>
        <dbReference type="EMBL" id="MCJ8501290.1"/>
    </source>
</evidence>
<gene>
    <name evidence="5" type="ORF">MRX98_11965</name>
</gene>
<dbReference type="GO" id="GO:0005524">
    <property type="term" value="F:ATP binding"/>
    <property type="evidence" value="ECO:0007669"/>
    <property type="project" value="UniProtKB-KW"/>
</dbReference>
<dbReference type="GO" id="GO:0016887">
    <property type="term" value="F:ATP hydrolysis activity"/>
    <property type="evidence" value="ECO:0007669"/>
    <property type="project" value="TreeGrafter"/>
</dbReference>
<feature type="domain" description="AAA" evidence="4">
    <location>
        <begin position="38"/>
        <end position="192"/>
    </location>
</feature>
<dbReference type="AlphaFoldDB" id="A0AA41R5D3"/>
<dbReference type="SUPFAM" id="SSF52540">
    <property type="entry name" value="P-loop containing nucleoside triphosphate hydrolases"/>
    <property type="match status" value="1"/>
</dbReference>
<dbReference type="PIRSF" id="PIRSF003092">
    <property type="entry name" value="MinD"/>
    <property type="match status" value="1"/>
</dbReference>
<dbReference type="RefSeq" id="WP_246908410.1">
    <property type="nucleotide sequence ID" value="NZ_JALJRB010000012.1"/>
</dbReference>
<dbReference type="InterPro" id="IPR025669">
    <property type="entry name" value="AAA_dom"/>
</dbReference>
<keyword evidence="2" id="KW-0067">ATP-binding</keyword>
<dbReference type="EMBL" id="JALJRB010000012">
    <property type="protein sequence ID" value="MCJ8501290.1"/>
    <property type="molecule type" value="Genomic_DNA"/>
</dbReference>
<evidence type="ECO:0000256" key="3">
    <source>
        <dbReference type="SAM" id="MobiDB-lite"/>
    </source>
</evidence>
<accession>A0AA41R5D3</accession>
<feature type="compositionally biased region" description="Polar residues" evidence="3">
    <location>
        <begin position="1"/>
        <end position="10"/>
    </location>
</feature>
<organism evidence="5 6">
    <name type="scientific">Desulfatitalea alkaliphila</name>
    <dbReference type="NCBI Taxonomy" id="2929485"/>
    <lineage>
        <taxon>Bacteria</taxon>
        <taxon>Pseudomonadati</taxon>
        <taxon>Thermodesulfobacteriota</taxon>
        <taxon>Desulfobacteria</taxon>
        <taxon>Desulfobacterales</taxon>
        <taxon>Desulfosarcinaceae</taxon>
        <taxon>Desulfatitalea</taxon>
    </lineage>
</organism>
<dbReference type="Gene3D" id="3.40.50.300">
    <property type="entry name" value="P-loop containing nucleotide triphosphate hydrolases"/>
    <property type="match status" value="1"/>
</dbReference>
<feature type="region of interest" description="Disordered" evidence="3">
    <location>
        <begin position="1"/>
        <end position="35"/>
    </location>
</feature>
<dbReference type="Proteomes" id="UP001165427">
    <property type="component" value="Unassembled WGS sequence"/>
</dbReference>
<keyword evidence="6" id="KW-1185">Reference proteome</keyword>
<dbReference type="InterPro" id="IPR033875">
    <property type="entry name" value="FlhG"/>
</dbReference>
<comment type="caution">
    <text evidence="5">The sequence shown here is derived from an EMBL/GenBank/DDBJ whole genome shotgun (WGS) entry which is preliminary data.</text>
</comment>
<evidence type="ECO:0000256" key="2">
    <source>
        <dbReference type="ARBA" id="ARBA00022840"/>
    </source>
</evidence>
<dbReference type="GO" id="GO:0051782">
    <property type="term" value="P:negative regulation of cell division"/>
    <property type="evidence" value="ECO:0007669"/>
    <property type="project" value="TreeGrafter"/>
</dbReference>
<proteinExistence type="predicted"/>
<dbReference type="InterPro" id="IPR025501">
    <property type="entry name" value="MinD_FleN"/>
</dbReference>
<name>A0AA41R5D3_9BACT</name>
<dbReference type="GO" id="GO:0005829">
    <property type="term" value="C:cytosol"/>
    <property type="evidence" value="ECO:0007669"/>
    <property type="project" value="TreeGrafter"/>
</dbReference>
<dbReference type="Pfam" id="PF13614">
    <property type="entry name" value="AAA_31"/>
    <property type="match status" value="1"/>
</dbReference>
<evidence type="ECO:0000313" key="6">
    <source>
        <dbReference type="Proteomes" id="UP001165427"/>
    </source>
</evidence>
<keyword evidence="1" id="KW-0547">Nucleotide-binding</keyword>
<dbReference type="InterPro" id="IPR050625">
    <property type="entry name" value="ParA/MinD_ATPase"/>
</dbReference>
<dbReference type="PANTHER" id="PTHR43384">
    <property type="entry name" value="SEPTUM SITE-DETERMINING PROTEIN MIND HOMOLOG, CHLOROPLASTIC-RELATED"/>
    <property type="match status" value="1"/>
</dbReference>
<protein>
    <submittedName>
        <fullName evidence="5">MinD/ParA family protein</fullName>
    </submittedName>
</protein>
<dbReference type="GO" id="GO:0009898">
    <property type="term" value="C:cytoplasmic side of plasma membrane"/>
    <property type="evidence" value="ECO:0007669"/>
    <property type="project" value="TreeGrafter"/>
</dbReference>